<dbReference type="Pfam" id="PF13459">
    <property type="entry name" value="Fer4_15"/>
    <property type="match status" value="1"/>
</dbReference>
<reference evidence="8 9" key="1">
    <citation type="submission" date="2019-10" db="EMBL/GenBank/DDBJ databases">
        <title>Nocardia macrotermitis sp. nov. and Nocardia aurantia sp. nov., isolated from the gut of fungus growing-termite Macrotermes natalensis.</title>
        <authorList>
            <person name="Benndorf R."/>
            <person name="Schwitalla J."/>
            <person name="Martin K."/>
            <person name="De Beer W."/>
            <person name="Kaster A.-K."/>
            <person name="Vollmers J."/>
            <person name="Poulsen M."/>
            <person name="Beemelmanns C."/>
        </authorList>
    </citation>
    <scope>NUCLEOTIDE SEQUENCE [LARGE SCALE GENOMIC DNA]</scope>
    <source>
        <strain evidence="8 9">RB20</strain>
    </source>
</reference>
<dbReference type="InterPro" id="IPR051269">
    <property type="entry name" value="Fe-S_cluster_ET"/>
</dbReference>
<proteinExistence type="predicted"/>
<keyword evidence="7" id="KW-0003">3Fe-4S</keyword>
<name>A0A7K0D771_9NOCA</name>
<accession>A0A7K0D771</accession>
<keyword evidence="2" id="KW-0813">Transport</keyword>
<dbReference type="EMBL" id="WEGK01000010">
    <property type="protein sequence ID" value="MQY21558.1"/>
    <property type="molecule type" value="Genomic_DNA"/>
</dbReference>
<keyword evidence="9" id="KW-1185">Reference proteome</keyword>
<keyword evidence="4" id="KW-0249">Electron transport</keyword>
<dbReference type="Gene3D" id="3.30.70.20">
    <property type="match status" value="1"/>
</dbReference>
<organism evidence="8 9">
    <name type="scientific">Nocardia macrotermitis</name>
    <dbReference type="NCBI Taxonomy" id="2585198"/>
    <lineage>
        <taxon>Bacteria</taxon>
        <taxon>Bacillati</taxon>
        <taxon>Actinomycetota</taxon>
        <taxon>Actinomycetes</taxon>
        <taxon>Mycobacteriales</taxon>
        <taxon>Nocardiaceae</taxon>
        <taxon>Nocardia</taxon>
    </lineage>
</organism>
<gene>
    <name evidence="8" type="ORF">NRB20_46710</name>
</gene>
<evidence type="ECO:0008006" key="10">
    <source>
        <dbReference type="Google" id="ProtNLM"/>
    </source>
</evidence>
<evidence type="ECO:0000256" key="7">
    <source>
        <dbReference type="ARBA" id="ARBA00023291"/>
    </source>
</evidence>
<evidence type="ECO:0000256" key="5">
    <source>
        <dbReference type="ARBA" id="ARBA00023004"/>
    </source>
</evidence>
<dbReference type="GO" id="GO:0046872">
    <property type="term" value="F:metal ion binding"/>
    <property type="evidence" value="ECO:0007669"/>
    <property type="project" value="UniProtKB-KW"/>
</dbReference>
<dbReference type="RefSeq" id="WP_227833775.1">
    <property type="nucleotide sequence ID" value="NZ_WEGK01000010.1"/>
</dbReference>
<evidence type="ECO:0000313" key="9">
    <source>
        <dbReference type="Proteomes" id="UP000438448"/>
    </source>
</evidence>
<keyword evidence="5" id="KW-0408">Iron</keyword>
<keyword evidence="6" id="KW-0411">Iron-sulfur</keyword>
<evidence type="ECO:0000313" key="8">
    <source>
        <dbReference type="EMBL" id="MQY21558.1"/>
    </source>
</evidence>
<evidence type="ECO:0000256" key="1">
    <source>
        <dbReference type="ARBA" id="ARBA00001927"/>
    </source>
</evidence>
<dbReference type="AlphaFoldDB" id="A0A7K0D771"/>
<dbReference type="Proteomes" id="UP000438448">
    <property type="component" value="Unassembled WGS sequence"/>
</dbReference>
<dbReference type="GO" id="GO:0051538">
    <property type="term" value="F:3 iron, 4 sulfur cluster binding"/>
    <property type="evidence" value="ECO:0007669"/>
    <property type="project" value="UniProtKB-KW"/>
</dbReference>
<evidence type="ECO:0000256" key="2">
    <source>
        <dbReference type="ARBA" id="ARBA00022448"/>
    </source>
</evidence>
<dbReference type="PANTHER" id="PTHR36923:SF3">
    <property type="entry name" value="FERREDOXIN"/>
    <property type="match status" value="1"/>
</dbReference>
<dbReference type="SUPFAM" id="SSF54862">
    <property type="entry name" value="4Fe-4S ferredoxins"/>
    <property type="match status" value="1"/>
</dbReference>
<keyword evidence="3" id="KW-0479">Metal-binding</keyword>
<comment type="cofactor">
    <cofactor evidence="1">
        <name>[3Fe-4S] cluster</name>
        <dbReference type="ChEBI" id="CHEBI:21137"/>
    </cofactor>
</comment>
<sequence>MNLRNQPTLEKRFRLMKITIDTTKCSGHARCWATSPDVFELDDDGYALAYDGEIPAELAVAAREGALACPERAIAVE</sequence>
<evidence type="ECO:0000256" key="6">
    <source>
        <dbReference type="ARBA" id="ARBA00023014"/>
    </source>
</evidence>
<evidence type="ECO:0000256" key="3">
    <source>
        <dbReference type="ARBA" id="ARBA00022723"/>
    </source>
</evidence>
<evidence type="ECO:0000256" key="4">
    <source>
        <dbReference type="ARBA" id="ARBA00022982"/>
    </source>
</evidence>
<protein>
    <recommendedName>
        <fullName evidence="10">Ferredoxin</fullName>
    </recommendedName>
</protein>
<dbReference type="PANTHER" id="PTHR36923">
    <property type="entry name" value="FERREDOXIN"/>
    <property type="match status" value="1"/>
</dbReference>
<comment type="caution">
    <text evidence="8">The sequence shown here is derived from an EMBL/GenBank/DDBJ whole genome shotgun (WGS) entry which is preliminary data.</text>
</comment>